<feature type="domain" description="Putative Flp pilus-assembly TadG-like N-terminal" evidence="3">
    <location>
        <begin position="56"/>
        <end position="102"/>
    </location>
</feature>
<reference evidence="5" key="1">
    <citation type="journal article" date="2015" name="J. Biotechnol.">
        <title>Complete genome sequence of Streptomyces ambofaciens ATCC 23877, the spiramycin producer.</title>
        <authorList>
            <person name="Thibessard A."/>
            <person name="Haas D."/>
            <person name="Gerbaud C."/>
            <person name="Aigle B."/>
            <person name="Lautru S."/>
            <person name="Pernodet J.L."/>
            <person name="Leblond P."/>
        </authorList>
    </citation>
    <scope>NUCLEOTIDE SEQUENCE [LARGE SCALE GENOMIC DNA]</scope>
    <source>
        <strain evidence="5">ATCC 23877 / 3486 / DSM 40053 / JCM 4204 / NBRC 12836 / NRRL B-2516</strain>
    </source>
</reference>
<sequence>MTAPGPRWDRAPVAGLRLGSGRASGPRPGKRPRPGRDPGPRPRPGAGGEVAGTDQGSATVWSVGAIAVLCLVFGIVLALGQAVVARHRAAGGADMAALAAADHWALGGTAACVRAERVARAQGTRLVRCVLTGQVSDVTASSGRGLFAAEVRARAGPASEAAAPVPRAPSTEEPPTGSPVVGSPTTVSPDPGDGPGDEGGGGGGDGGPGPGGPADPAGFTVRRPSSPPPAAAP</sequence>
<name>A0A0K2AVK0_STRA7</name>
<keyword evidence="2" id="KW-0472">Membrane</keyword>
<feature type="region of interest" description="Disordered" evidence="1">
    <location>
        <begin position="1"/>
        <end position="54"/>
    </location>
</feature>
<evidence type="ECO:0000313" key="5">
    <source>
        <dbReference type="Proteomes" id="UP000061018"/>
    </source>
</evidence>
<dbReference type="EMBL" id="CP012382">
    <property type="protein sequence ID" value="AKZ57160.1"/>
    <property type="molecule type" value="Genomic_DNA"/>
</dbReference>
<keyword evidence="2" id="KW-0812">Transmembrane</keyword>
<protein>
    <submittedName>
        <fullName evidence="4">Membrane spanning protein (Modular protein)</fullName>
    </submittedName>
</protein>
<feature type="compositionally biased region" description="Low complexity" evidence="1">
    <location>
        <begin position="155"/>
        <end position="165"/>
    </location>
</feature>
<evidence type="ECO:0000256" key="1">
    <source>
        <dbReference type="SAM" id="MobiDB-lite"/>
    </source>
</evidence>
<feature type="compositionally biased region" description="Low complexity" evidence="1">
    <location>
        <begin position="15"/>
        <end position="27"/>
    </location>
</feature>
<evidence type="ECO:0000259" key="3">
    <source>
        <dbReference type="Pfam" id="PF13400"/>
    </source>
</evidence>
<dbReference type="AlphaFoldDB" id="A0A0K2AVK0"/>
<feature type="transmembrane region" description="Helical" evidence="2">
    <location>
        <begin position="58"/>
        <end position="79"/>
    </location>
</feature>
<organism evidence="4 5">
    <name type="scientific">Streptomyces ambofaciens (strain ATCC 23877 / 3486 / DSM 40053 / JCM 4204 / NBRC 12836 / NRRL B-2516)</name>
    <dbReference type="NCBI Taxonomy" id="278992"/>
    <lineage>
        <taxon>Bacteria</taxon>
        <taxon>Bacillati</taxon>
        <taxon>Actinomycetota</taxon>
        <taxon>Actinomycetes</taxon>
        <taxon>Kitasatosporales</taxon>
        <taxon>Streptomycetaceae</taxon>
        <taxon>Streptomyces</taxon>
    </lineage>
</organism>
<evidence type="ECO:0000313" key="4">
    <source>
        <dbReference type="EMBL" id="AKZ57160.1"/>
    </source>
</evidence>
<feature type="region of interest" description="Disordered" evidence="1">
    <location>
        <begin position="155"/>
        <end position="233"/>
    </location>
</feature>
<accession>A0A0K2AVK0</accession>
<feature type="compositionally biased region" description="Gly residues" evidence="1">
    <location>
        <begin position="193"/>
        <end position="209"/>
    </location>
</feature>
<gene>
    <name evidence="4" type="ORF">SAM23877_4115</name>
</gene>
<keyword evidence="2" id="KW-1133">Transmembrane helix</keyword>
<evidence type="ECO:0000256" key="2">
    <source>
        <dbReference type="SAM" id="Phobius"/>
    </source>
</evidence>
<proteinExistence type="predicted"/>
<dbReference type="InterPro" id="IPR028087">
    <property type="entry name" value="Tad_N"/>
</dbReference>
<dbReference type="InterPro" id="IPR021202">
    <property type="entry name" value="Rv3654c-like"/>
</dbReference>
<dbReference type="Proteomes" id="UP000061018">
    <property type="component" value="Chromosome"/>
</dbReference>
<dbReference type="KEGG" id="samb:SAM23877_4115"/>
<dbReference type="NCBIfam" id="TIGR03816">
    <property type="entry name" value="tadE_like_DECH"/>
    <property type="match status" value="1"/>
</dbReference>
<dbReference type="Pfam" id="PF13400">
    <property type="entry name" value="Tad"/>
    <property type="match status" value="1"/>
</dbReference>